<dbReference type="InterPro" id="IPR018933">
    <property type="entry name" value="Netrin_module_non-TIMP"/>
</dbReference>
<dbReference type="CDD" id="cd02896">
    <property type="entry name" value="complement_C3_C4_C5"/>
    <property type="match status" value="1"/>
</dbReference>
<dbReference type="Gene3D" id="6.20.50.160">
    <property type="match status" value="1"/>
</dbReference>
<dbReference type="SMART" id="SM00643">
    <property type="entry name" value="C345C"/>
    <property type="match status" value="1"/>
</dbReference>
<dbReference type="SMART" id="SM01419">
    <property type="entry name" value="Thiol-ester_cl"/>
    <property type="match status" value="1"/>
</dbReference>
<dbReference type="SMART" id="SM01361">
    <property type="entry name" value="A2M_recep"/>
    <property type="match status" value="1"/>
</dbReference>
<protein>
    <submittedName>
        <fullName evidence="8">Complement C3-like isoform X1</fullName>
    </submittedName>
</protein>
<dbReference type="Pfam" id="PF21308">
    <property type="entry name" value="C3_CUB2"/>
    <property type="match status" value="1"/>
</dbReference>
<evidence type="ECO:0000256" key="4">
    <source>
        <dbReference type="SAM" id="SignalP"/>
    </source>
</evidence>
<dbReference type="Gene3D" id="2.40.50.120">
    <property type="match status" value="1"/>
</dbReference>
<dbReference type="Gene3D" id="1.20.91.20">
    <property type="entry name" value="Anaphylotoxins (complement system)"/>
    <property type="match status" value="1"/>
</dbReference>
<dbReference type="FunFam" id="2.60.40.10:FF:000155">
    <property type="entry name" value="complement C3 isoform X1"/>
    <property type="match status" value="1"/>
</dbReference>
<dbReference type="GO" id="GO:0005615">
    <property type="term" value="C:extracellular space"/>
    <property type="evidence" value="ECO:0007669"/>
    <property type="project" value="InterPro"/>
</dbReference>
<feature type="signal peptide" evidence="4">
    <location>
        <begin position="1"/>
        <end position="23"/>
    </location>
</feature>
<keyword evidence="7" id="KW-1185">Reference proteome</keyword>
<dbReference type="RefSeq" id="XP_031418395.1">
    <property type="nucleotide sequence ID" value="XM_031562535.2"/>
</dbReference>
<dbReference type="Pfam" id="PF01759">
    <property type="entry name" value="NTR"/>
    <property type="match status" value="1"/>
</dbReference>
<dbReference type="Gene3D" id="2.60.40.1940">
    <property type="match status" value="1"/>
</dbReference>
<evidence type="ECO:0000256" key="3">
    <source>
        <dbReference type="ARBA" id="ARBA00023157"/>
    </source>
</evidence>
<name>A0A6P8F2Z6_CLUHA</name>
<sequence length="1663" mass="185930">MRLDLVLVCVAAVTLSLPAPSTCDPLYVMLAPNLLRVGTPEKVFVEAQDYSGSAFDVTLTVMDFPRKTREIDTKTVTLNATNNYLGLTEITIPDSGRHFFGEASVENQYVYLQATFHDQSLEKIVLLSFQSGYIFVQTDKTIYTPSSTVRYRIFSLSPGLKPIHSGISVEIMTPDGITISREILYPDKGIRSGEIKLPDIVSFGMWKVVTRFQSTPQRNFTTQFEVKTYVLPSYEVTLIPKSPFLYVDDDDLKVDILARYFYGREVTGTGLVIFGVMTKDSVKKSLPGSLRRVEIREGKGEALLTKEQIRDTFPDTNQLVGLSLYVKVSVLTETGSEMVEAEKQGIKIVTSPYTINFKRTPRYFKPGMPFDVSVYVTNPDHLPASDIAIEVITATDGIIEATTRGNGMIKVTVNTVDGDNTLFIEVKTKVLGLLEARQAELNMTAVAYRTTGGSRNYLHIGVPPSVLTIGQQIKMSLYVGNSPGAKDQDFTYLILNKGQLVRAERIKRHGQTLVTLSLPVTKDMVPSFRIVAYYHVGSSEVVSDSVWVDVKDTCMGTLRVELADPQKEYRPHKPFSLSITGDPGARVGLVAVDKGVYVLNNKHRLTQSKIWDVVERLDTGCTAGSGRDSLGVFSDAGLVFESSTAGGTDTRTVHTCSTPIKRSRRSLSSMDMQSTLVSQYEGEGLRGCCGDGLRADLAGRSCERRAEYVSAEASCAQAFLHCCREMRGFEERARANSEAQSARMLLARSDDDDDMYLSSEDIVSRTQFPESWLWEDLTLPHCPRDSNHCSTTSTQMTKYLKDSATRWQITAISLSETHGMCVAEPLELVVTKNFFIDLRLPHSAKRGEQLEIKAVLHNNHMDTLQVRVELLETEHVCSVASKRGSYQTTVKLEGMTSRDLSFIIIPMVLGSHTIEVKAAVFDTFYSDGIKKELRVVPEGVLTKIQVTQIPLNPSLHGGAQRQEIKFEHLRRQVPNTPASTHIRVQGQELSDFIVNAISGESMDSLLNIPYGNGEENLVTMAMPLIATHYLDHTNQWDKVDVQKRAEAVGYIRMGYQQQLGFRKPDGSFGAFRKSPSSIWLTAFVVRMLSMADDIISIEEEVVCSALQWLVLNTQQPNGSFKESTPITYVMESTGKVYGKDCDASLTAFVLIAMQEGRRICTGHVSGLLGGMGRASQYLQLRIHTLKNPYAVTIVSYALADSGKLNKDILFQHNLNDGPVWPVPGGHQYTLEATAYALLALLRMREFDWASTVAQWLNSQRRDRGGYGSTQSTLMVYQAVAEYRRCMRTLHEVNLEVNIDVSGRSRPIMWTFNKGNAYVSRSDKLQLNQNLTVTAKGNGEGTLSVMTMYYAPPTDKDKACNNFRLNLTLEKQAKVSHDGASASYILKIDVMYISEDRDAGLSVLSVGQLTGYVVDVNDLNRLSSGRERYIQTFEMDNIMSQEGSLLIYLNKVSHERPDTIAFRIHKRLDVGLLQPAAVTVYEYYDIENHCVQFYHPDKLSGSLNRLCHNDVCRCAEESCSIQKNEQIEGDKERDYVACEAGMDYVYKVTVENTNLTAHTDVYNMRVTRVVKEGSDPAVMGDTRIFVAHPSCRRGLDLKQGLSYLLIGHRKDIMRHDGRVQYVLGERTWVEYWPTEGESKSPEFREKYGSIQNFAQELSELGCQY</sequence>
<dbReference type="InterPro" id="IPR000020">
    <property type="entry name" value="Anaphylatoxin/fibulin"/>
</dbReference>
<dbReference type="InterPro" id="IPR008993">
    <property type="entry name" value="TIMP-like_OB-fold"/>
</dbReference>
<dbReference type="SMART" id="SM01360">
    <property type="entry name" value="A2M"/>
    <property type="match status" value="1"/>
</dbReference>
<dbReference type="InterPro" id="IPR036595">
    <property type="entry name" value="A-macroglobulin_rcpt-bd_sf"/>
</dbReference>
<dbReference type="InterPro" id="IPR041425">
    <property type="entry name" value="C3/4/5_MG1"/>
</dbReference>
<dbReference type="FunFam" id="2.20.130.20:FF:000001">
    <property type="entry name" value="Complement C3"/>
    <property type="match status" value="1"/>
</dbReference>
<dbReference type="KEGG" id="char:105891051"/>
<dbReference type="SMART" id="SM01359">
    <property type="entry name" value="A2M_N_2"/>
    <property type="match status" value="1"/>
</dbReference>
<dbReference type="GO" id="GO:0004866">
    <property type="term" value="F:endopeptidase inhibitor activity"/>
    <property type="evidence" value="ECO:0007669"/>
    <property type="project" value="InterPro"/>
</dbReference>
<dbReference type="SUPFAM" id="SSF48239">
    <property type="entry name" value="Terpenoid cyclases/Protein prenyltransferases"/>
    <property type="match status" value="1"/>
</dbReference>
<dbReference type="FunFam" id="2.60.40.1940:FF:000001">
    <property type="entry name" value="Complement component C3"/>
    <property type="match status" value="1"/>
</dbReference>
<dbReference type="Proteomes" id="UP000515152">
    <property type="component" value="Chromosome 24"/>
</dbReference>
<dbReference type="InterPro" id="IPR040839">
    <property type="entry name" value="MG4"/>
</dbReference>
<feature type="chain" id="PRO_5027580241" evidence="4">
    <location>
        <begin position="24"/>
        <end position="1663"/>
    </location>
</feature>
<dbReference type="InterPro" id="IPR001134">
    <property type="entry name" value="Netrin_domain"/>
</dbReference>
<dbReference type="InterPro" id="IPR002890">
    <property type="entry name" value="MG2"/>
</dbReference>
<dbReference type="InterPro" id="IPR008930">
    <property type="entry name" value="Terpenoid_cyclase/PrenylTrfase"/>
</dbReference>
<dbReference type="GeneID" id="105891051"/>
<feature type="domain" description="NTR" evidence="6">
    <location>
        <begin position="1518"/>
        <end position="1661"/>
    </location>
</feature>
<dbReference type="PANTHER" id="PTHR11412">
    <property type="entry name" value="MACROGLOBULIN / COMPLEMENT"/>
    <property type="match status" value="1"/>
</dbReference>
<evidence type="ECO:0000256" key="2">
    <source>
        <dbReference type="ARBA" id="ARBA00022525"/>
    </source>
</evidence>
<dbReference type="SMART" id="SM00104">
    <property type="entry name" value="ANATO"/>
    <property type="match status" value="1"/>
</dbReference>
<keyword evidence="3" id="KW-1015">Disulfide bond</keyword>
<comment type="subcellular location">
    <subcellularLocation>
        <location evidence="1">Secreted</location>
    </subcellularLocation>
</comment>
<dbReference type="Pfam" id="PF07703">
    <property type="entry name" value="A2M_BRD"/>
    <property type="match status" value="1"/>
</dbReference>
<dbReference type="InterPro" id="IPR001599">
    <property type="entry name" value="Macroglobln_a2"/>
</dbReference>
<evidence type="ECO:0000313" key="7">
    <source>
        <dbReference type="Proteomes" id="UP000515152"/>
    </source>
</evidence>
<evidence type="ECO:0000259" key="6">
    <source>
        <dbReference type="PROSITE" id="PS50189"/>
    </source>
</evidence>
<dbReference type="Pfam" id="PF17790">
    <property type="entry name" value="MG1"/>
    <property type="match status" value="1"/>
</dbReference>
<dbReference type="Gene3D" id="2.60.40.690">
    <property type="entry name" value="Alpha-macroglobulin, receptor-binding domain"/>
    <property type="match status" value="1"/>
</dbReference>
<dbReference type="Pfam" id="PF17789">
    <property type="entry name" value="MG4"/>
    <property type="match status" value="1"/>
</dbReference>
<dbReference type="Pfam" id="PF17791">
    <property type="entry name" value="MG3"/>
    <property type="match status" value="1"/>
</dbReference>
<evidence type="ECO:0000313" key="8">
    <source>
        <dbReference type="RefSeq" id="XP_031418395.1"/>
    </source>
</evidence>
<dbReference type="InterPro" id="IPR041555">
    <property type="entry name" value="MG3"/>
</dbReference>
<proteinExistence type="predicted"/>
<keyword evidence="4" id="KW-0732">Signal</keyword>
<dbReference type="Pfam" id="PF07677">
    <property type="entry name" value="A2M_recep"/>
    <property type="match status" value="1"/>
</dbReference>
<dbReference type="Gene3D" id="1.50.10.20">
    <property type="match status" value="1"/>
</dbReference>
<reference evidence="8" key="1">
    <citation type="submission" date="2025-08" db="UniProtKB">
        <authorList>
            <consortium name="RefSeq"/>
        </authorList>
    </citation>
    <scope>IDENTIFICATION</scope>
</reference>
<dbReference type="PROSITE" id="PS50189">
    <property type="entry name" value="NTR"/>
    <property type="match status" value="1"/>
</dbReference>
<dbReference type="Gene3D" id="2.20.130.20">
    <property type="match status" value="1"/>
</dbReference>
<dbReference type="SUPFAM" id="SSF50242">
    <property type="entry name" value="TIMP-like"/>
    <property type="match status" value="1"/>
</dbReference>
<dbReference type="InterPro" id="IPR011626">
    <property type="entry name" value="Alpha-macroglobulin_TED"/>
</dbReference>
<dbReference type="SUPFAM" id="SSF49410">
    <property type="entry name" value="Alpha-macroglobulin receptor domain"/>
    <property type="match status" value="1"/>
</dbReference>
<dbReference type="FunFam" id="2.60.40.1930:FF:000006">
    <property type="entry name" value="Complement C3"/>
    <property type="match status" value="1"/>
</dbReference>
<dbReference type="Pfam" id="PF07678">
    <property type="entry name" value="TED_complement"/>
    <property type="match status" value="2"/>
</dbReference>
<dbReference type="PROSITE" id="PS01178">
    <property type="entry name" value="ANAPHYLATOXIN_2"/>
    <property type="match status" value="1"/>
</dbReference>
<gene>
    <name evidence="8" type="primary">LOC105891051</name>
</gene>
<dbReference type="Pfam" id="PF01821">
    <property type="entry name" value="ANATO"/>
    <property type="match status" value="1"/>
</dbReference>
<accession>A0A6P8F2Z6</accession>
<keyword evidence="2" id="KW-0964">Secreted</keyword>
<feature type="domain" description="Anaphylatoxin-like" evidence="5">
    <location>
        <begin position="688"/>
        <end position="723"/>
    </location>
</feature>
<evidence type="ECO:0000256" key="1">
    <source>
        <dbReference type="ARBA" id="ARBA00004613"/>
    </source>
</evidence>
<dbReference type="InterPro" id="IPR011625">
    <property type="entry name" value="A2M_N_BRD"/>
</dbReference>
<dbReference type="Pfam" id="PF00207">
    <property type="entry name" value="A2M"/>
    <property type="match status" value="1"/>
</dbReference>
<dbReference type="InterPro" id="IPR047565">
    <property type="entry name" value="Alpha-macroglob_thiol-ester_cl"/>
</dbReference>
<dbReference type="InterPro" id="IPR013783">
    <property type="entry name" value="Ig-like_fold"/>
</dbReference>
<dbReference type="Gene3D" id="2.60.120.1540">
    <property type="match status" value="1"/>
</dbReference>
<evidence type="ECO:0000259" key="5">
    <source>
        <dbReference type="PROSITE" id="PS01178"/>
    </source>
</evidence>
<dbReference type="PROSITE" id="PS01177">
    <property type="entry name" value="ANAPHYLATOXIN_1"/>
    <property type="match status" value="1"/>
</dbReference>
<dbReference type="InterPro" id="IPR009048">
    <property type="entry name" value="A-macroglobulin_rcpt-bd"/>
</dbReference>
<dbReference type="Gene3D" id="2.60.40.1930">
    <property type="match status" value="3"/>
</dbReference>
<dbReference type="PANTHER" id="PTHR11412:SF81">
    <property type="entry name" value="COMPLEMENT C3"/>
    <property type="match status" value="1"/>
</dbReference>
<dbReference type="SUPFAM" id="SSF47686">
    <property type="entry name" value="Anaphylotoxins (complement system)"/>
    <property type="match status" value="1"/>
</dbReference>
<dbReference type="OrthoDB" id="6359008at2759"/>
<dbReference type="InterPro" id="IPR048848">
    <property type="entry name" value="C3_CUB2"/>
</dbReference>
<dbReference type="InterPro" id="IPR018081">
    <property type="entry name" value="Anaphylatoxin_comp_syst"/>
</dbReference>
<organism evidence="7 8">
    <name type="scientific">Clupea harengus</name>
    <name type="common">Atlantic herring</name>
    <dbReference type="NCBI Taxonomy" id="7950"/>
    <lineage>
        <taxon>Eukaryota</taxon>
        <taxon>Metazoa</taxon>
        <taxon>Chordata</taxon>
        <taxon>Craniata</taxon>
        <taxon>Vertebrata</taxon>
        <taxon>Euteleostomi</taxon>
        <taxon>Actinopterygii</taxon>
        <taxon>Neopterygii</taxon>
        <taxon>Teleostei</taxon>
        <taxon>Clupei</taxon>
        <taxon>Clupeiformes</taxon>
        <taxon>Clupeoidei</taxon>
        <taxon>Clupeidae</taxon>
        <taxon>Clupea</taxon>
    </lineage>
</organism>
<dbReference type="Gene3D" id="2.60.40.10">
    <property type="entry name" value="Immunoglobulins"/>
    <property type="match status" value="2"/>
</dbReference>
<dbReference type="Pfam" id="PF01835">
    <property type="entry name" value="MG2"/>
    <property type="match status" value="1"/>
</dbReference>
<dbReference type="FunFam" id="2.40.50.120:FF:000013">
    <property type="entry name" value="Complement C3"/>
    <property type="match status" value="1"/>
</dbReference>
<dbReference type="InterPro" id="IPR050473">
    <property type="entry name" value="A2M/Complement_sys"/>
</dbReference>
<dbReference type="CDD" id="cd00017">
    <property type="entry name" value="ANATO"/>
    <property type="match status" value="1"/>
</dbReference>